<feature type="compositionally biased region" description="Basic and acidic residues" evidence="1">
    <location>
        <begin position="267"/>
        <end position="276"/>
    </location>
</feature>
<keyword evidence="2" id="KW-1133">Transmembrane helix</keyword>
<feature type="transmembrane region" description="Helical" evidence="2">
    <location>
        <begin position="1008"/>
        <end position="1029"/>
    </location>
</feature>
<protein>
    <submittedName>
        <fullName evidence="3">Uncharacterized protein</fullName>
    </submittedName>
</protein>
<feature type="transmembrane region" description="Helical" evidence="2">
    <location>
        <begin position="896"/>
        <end position="916"/>
    </location>
</feature>
<evidence type="ECO:0000256" key="2">
    <source>
        <dbReference type="SAM" id="Phobius"/>
    </source>
</evidence>
<proteinExistence type="predicted"/>
<reference evidence="3" key="1">
    <citation type="submission" date="2014-08" db="EMBL/GenBank/DDBJ databases">
        <authorList>
            <person name="Sharma Rahul"/>
            <person name="Thines Marco"/>
        </authorList>
    </citation>
    <scope>NUCLEOTIDE SEQUENCE</scope>
</reference>
<feature type="region of interest" description="Disordered" evidence="1">
    <location>
        <begin position="706"/>
        <end position="754"/>
    </location>
</feature>
<keyword evidence="2" id="KW-0812">Transmembrane</keyword>
<feature type="region of interest" description="Disordered" evidence="1">
    <location>
        <begin position="775"/>
        <end position="810"/>
    </location>
</feature>
<keyword evidence="2" id="KW-0472">Membrane</keyword>
<organism evidence="3">
    <name type="scientific">Phaffia rhodozyma</name>
    <name type="common">Yeast</name>
    <name type="synonym">Xanthophyllomyces dendrorhous</name>
    <dbReference type="NCBI Taxonomy" id="264483"/>
    <lineage>
        <taxon>Eukaryota</taxon>
        <taxon>Fungi</taxon>
        <taxon>Dikarya</taxon>
        <taxon>Basidiomycota</taxon>
        <taxon>Agaricomycotina</taxon>
        <taxon>Tremellomycetes</taxon>
        <taxon>Cystofilobasidiales</taxon>
        <taxon>Mrakiaceae</taxon>
        <taxon>Phaffia</taxon>
    </lineage>
</organism>
<sequence length="1030" mass="111048">MASTDSAYRSTGRSPRTLVYAPSPLQVKRTPLSPTSTNIPLSNTLSPSSPPSIFSTQKSVRPVKSTPSLRPPSVSLTGRAAFPLSPSFPPAVPADQDVTDETIASLAPPQVQFHKEIFIHRHERTFPHLHSAEPAHTAAYASQSLLPLSPPADVNVVPHPPSDHIRTNEPLPTTFSNTLSLDPSTNPTDSSSSSTSCSSDESRLPLRQPMSVLSSSQPCAPCRPLSLIALQPTGGLFRAKPNLPPVESLSSESYSGSIDSHYSQRTTDSDNRRESDDMSSECALDFAFDKPHFVVVDGFEQKPRHAASNGTLRAADTVTRPIGNPKSKEKEEEEERVSSMMVVRPALVEAQHPHITSASSVQRQDSYTLSLSEFAHSTPSPTHDSTEELAIAFTSGRTERTLDEMDENREPFWQANIEYSSRSNGKEQASNRVDALGLPLDGLRKCVSDGGELRVRYSDDLSLSRKVSSAPTPRAPSTPIEFAYRATPPSPPSPSGMLDSSQGNTGWRGWLRRNSRSGSRDRPAFVLEDGLGAGQEESNWSRPGTSHSHVSPLSSSSSPHFSSPPSLSPSYPGDASSTFSSAILTPPPSARTLDRATFESPVSTSPSLPSEMFLNPSTGSGTGGVTYPAQTLSSYRPCPTTSHSAFVHVNHVHQINHADHIGSGDSARSPTGAFKPLMLGPPRNSISIGNKAKPARLGEIRNHLPTIAGSPSRIRPLSLSTRNSSGVGAKGVRNTSEDGLRGGEPSPLATERDSFNSHFTFPVSSDAILRRNLIDRQTNPPIRPSHERTYSTATTSASSSPTSTNAHLRSRSRAIGGSRVVIIDQPRFDRASNQANSVQEGLDVGSTGVKIRGEDREQMQSKTKMQTQKGKGLKDLIYSFGERIGRWMDETLPAQAVFLLGFILGPWCWVLGGWGLSSDGALILTKFQGGRSAHQADNPYYRWRPPSVSSSPSSSPLSLAPSVFGDRSQPYSFPSAVSGARPGNRRRVWILPSLRSDSPNKWVWRNRVAAILSGLVVIPGLILAVLFAIL</sequence>
<feature type="compositionally biased region" description="Low complexity" evidence="1">
    <location>
        <begin position="546"/>
        <end position="570"/>
    </location>
</feature>
<feature type="compositionally biased region" description="Polar residues" evidence="1">
    <location>
        <begin position="170"/>
        <end position="179"/>
    </location>
</feature>
<feature type="region of interest" description="Disordered" evidence="1">
    <location>
        <begin position="462"/>
        <end position="625"/>
    </location>
</feature>
<feature type="region of interest" description="Disordered" evidence="1">
    <location>
        <begin position="317"/>
        <end position="336"/>
    </location>
</feature>
<feature type="region of interest" description="Disordered" evidence="1">
    <location>
        <begin position="151"/>
        <end position="204"/>
    </location>
</feature>
<feature type="compositionally biased region" description="Low complexity" evidence="1">
    <location>
        <begin position="248"/>
        <end position="263"/>
    </location>
</feature>
<feature type="compositionally biased region" description="Low complexity" evidence="1">
    <location>
        <begin position="180"/>
        <end position="199"/>
    </location>
</feature>
<name>A0A0F7SQX0_PHARH</name>
<feature type="compositionally biased region" description="Polar residues" evidence="1">
    <location>
        <begin position="536"/>
        <end position="545"/>
    </location>
</feature>
<feature type="region of interest" description="Disordered" evidence="1">
    <location>
        <begin position="246"/>
        <end position="278"/>
    </location>
</feature>
<feature type="compositionally biased region" description="Polar residues" evidence="1">
    <location>
        <begin position="1"/>
        <end position="14"/>
    </location>
</feature>
<dbReference type="AlphaFoldDB" id="A0A0F7SQX0"/>
<dbReference type="EMBL" id="LN483142">
    <property type="protein sequence ID" value="CED83104.1"/>
    <property type="molecule type" value="Genomic_DNA"/>
</dbReference>
<feature type="compositionally biased region" description="Low complexity" evidence="1">
    <location>
        <begin position="468"/>
        <end position="479"/>
    </location>
</feature>
<evidence type="ECO:0000256" key="1">
    <source>
        <dbReference type="SAM" id="MobiDB-lite"/>
    </source>
</evidence>
<feature type="compositionally biased region" description="Low complexity" evidence="1">
    <location>
        <begin position="38"/>
        <end position="53"/>
    </location>
</feature>
<feature type="compositionally biased region" description="Low complexity" evidence="1">
    <location>
        <begin position="790"/>
        <end position="804"/>
    </location>
</feature>
<accession>A0A0F7SQX0</accession>
<feature type="region of interest" description="Disordered" evidence="1">
    <location>
        <begin position="1"/>
        <end position="74"/>
    </location>
</feature>
<evidence type="ECO:0000313" key="3">
    <source>
        <dbReference type="EMBL" id="CED83104.1"/>
    </source>
</evidence>